<dbReference type="Proteomes" id="UP000324832">
    <property type="component" value="Unassembled WGS sequence"/>
</dbReference>
<feature type="non-terminal residue" evidence="1">
    <location>
        <position position="1"/>
    </location>
</feature>
<reference evidence="1 2" key="1">
    <citation type="submission" date="2017-07" db="EMBL/GenBank/DDBJ databases">
        <authorList>
            <person name="Talla V."/>
            <person name="Backstrom N."/>
        </authorList>
    </citation>
    <scope>NUCLEOTIDE SEQUENCE [LARGE SCALE GENOMIC DNA]</scope>
</reference>
<evidence type="ECO:0000313" key="1">
    <source>
        <dbReference type="EMBL" id="VVC89771.1"/>
    </source>
</evidence>
<accession>A0A5E4PUS7</accession>
<protein>
    <submittedName>
        <fullName evidence="1">Uncharacterized protein</fullName>
    </submittedName>
</protein>
<organism evidence="1 2">
    <name type="scientific">Leptidea sinapis</name>
    <dbReference type="NCBI Taxonomy" id="189913"/>
    <lineage>
        <taxon>Eukaryota</taxon>
        <taxon>Metazoa</taxon>
        <taxon>Ecdysozoa</taxon>
        <taxon>Arthropoda</taxon>
        <taxon>Hexapoda</taxon>
        <taxon>Insecta</taxon>
        <taxon>Pterygota</taxon>
        <taxon>Neoptera</taxon>
        <taxon>Endopterygota</taxon>
        <taxon>Lepidoptera</taxon>
        <taxon>Glossata</taxon>
        <taxon>Ditrysia</taxon>
        <taxon>Papilionoidea</taxon>
        <taxon>Pieridae</taxon>
        <taxon>Dismorphiinae</taxon>
        <taxon>Leptidea</taxon>
    </lineage>
</organism>
<gene>
    <name evidence="1" type="ORF">LSINAPIS_LOCUS2822</name>
</gene>
<dbReference type="AlphaFoldDB" id="A0A5E4PUS7"/>
<evidence type="ECO:0000313" key="2">
    <source>
        <dbReference type="Proteomes" id="UP000324832"/>
    </source>
</evidence>
<dbReference type="EMBL" id="FZQP02000626">
    <property type="protein sequence ID" value="VVC89771.1"/>
    <property type="molecule type" value="Genomic_DNA"/>
</dbReference>
<proteinExistence type="predicted"/>
<keyword evidence="2" id="KW-1185">Reference proteome</keyword>
<name>A0A5E4PUS7_9NEOP</name>
<sequence>IKFHALIVLEVDKMSLTRRETYVVIMEHIESASFREVLLTL</sequence>